<dbReference type="InterPro" id="IPR037069">
    <property type="entry name" value="AcylCoA_DH/ox_N_sf"/>
</dbReference>
<dbReference type="Pfam" id="PF00441">
    <property type="entry name" value="Acyl-CoA_dh_1"/>
    <property type="match status" value="1"/>
</dbReference>
<dbReference type="Pfam" id="PF02771">
    <property type="entry name" value="Acyl-CoA_dh_N"/>
    <property type="match status" value="1"/>
</dbReference>
<gene>
    <name evidence="10" type="ORF">HYR64_01035</name>
</gene>
<dbReference type="FunFam" id="2.40.110.10:FF:000001">
    <property type="entry name" value="Acyl-CoA dehydrogenase, mitochondrial"/>
    <property type="match status" value="1"/>
</dbReference>
<keyword evidence="4 6" id="KW-0274">FAD</keyword>
<comment type="cofactor">
    <cofactor evidence="1 6">
        <name>FAD</name>
        <dbReference type="ChEBI" id="CHEBI:57692"/>
    </cofactor>
</comment>
<evidence type="ECO:0000256" key="6">
    <source>
        <dbReference type="RuleBase" id="RU362125"/>
    </source>
</evidence>
<keyword evidence="3 6" id="KW-0285">Flavoprotein</keyword>
<dbReference type="InterPro" id="IPR013786">
    <property type="entry name" value="AcylCoA_DH/ox_N"/>
</dbReference>
<dbReference type="EMBL" id="JACOSL010000006">
    <property type="protein sequence ID" value="MBI1755676.1"/>
    <property type="molecule type" value="Genomic_DNA"/>
</dbReference>
<proteinExistence type="inferred from homology"/>
<dbReference type="PANTHER" id="PTHR43884">
    <property type="entry name" value="ACYL-COA DEHYDROGENASE"/>
    <property type="match status" value="1"/>
</dbReference>
<comment type="caution">
    <text evidence="10">The sequence shown here is derived from an EMBL/GenBank/DDBJ whole genome shotgun (WGS) entry which is preliminary data.</text>
</comment>
<dbReference type="InterPro" id="IPR009075">
    <property type="entry name" value="AcylCo_DH/oxidase_C"/>
</dbReference>
<dbReference type="InterPro" id="IPR006091">
    <property type="entry name" value="Acyl-CoA_Oxase/DH_mid-dom"/>
</dbReference>
<dbReference type="InterPro" id="IPR009100">
    <property type="entry name" value="AcylCoA_DH/oxidase_NM_dom_sf"/>
</dbReference>
<evidence type="ECO:0000259" key="8">
    <source>
        <dbReference type="Pfam" id="PF02770"/>
    </source>
</evidence>
<evidence type="ECO:0000256" key="2">
    <source>
        <dbReference type="ARBA" id="ARBA00009347"/>
    </source>
</evidence>
<evidence type="ECO:0000313" key="10">
    <source>
        <dbReference type="EMBL" id="MBI1755676.1"/>
    </source>
</evidence>
<comment type="similarity">
    <text evidence="2 6">Belongs to the acyl-CoA dehydrogenase family.</text>
</comment>
<feature type="domain" description="Acyl-CoA dehydrogenase/oxidase N-terminal" evidence="9">
    <location>
        <begin position="6"/>
        <end position="117"/>
    </location>
</feature>
<feature type="domain" description="Acyl-CoA dehydrogenase/oxidase C-terminal" evidence="7">
    <location>
        <begin position="231"/>
        <end position="376"/>
    </location>
</feature>
<evidence type="ECO:0000259" key="9">
    <source>
        <dbReference type="Pfam" id="PF02771"/>
    </source>
</evidence>
<dbReference type="InterPro" id="IPR036250">
    <property type="entry name" value="AcylCo_DH-like_C"/>
</dbReference>
<dbReference type="GO" id="GO:0050660">
    <property type="term" value="F:flavin adenine dinucleotide binding"/>
    <property type="evidence" value="ECO:0007669"/>
    <property type="project" value="InterPro"/>
</dbReference>
<evidence type="ECO:0000256" key="4">
    <source>
        <dbReference type="ARBA" id="ARBA00022827"/>
    </source>
</evidence>
<dbReference type="FunFam" id="1.10.540.10:FF:000002">
    <property type="entry name" value="Acyl-CoA dehydrogenase FadE19"/>
    <property type="match status" value="1"/>
</dbReference>
<evidence type="ECO:0000256" key="3">
    <source>
        <dbReference type="ARBA" id="ARBA00022630"/>
    </source>
</evidence>
<dbReference type="Proteomes" id="UP000727962">
    <property type="component" value="Unassembled WGS sequence"/>
</dbReference>
<dbReference type="Gene3D" id="2.40.110.10">
    <property type="entry name" value="Butyryl-CoA Dehydrogenase, subunit A, domain 2"/>
    <property type="match status" value="1"/>
</dbReference>
<keyword evidence="5 6" id="KW-0560">Oxidoreductase</keyword>
<evidence type="ECO:0000259" key="7">
    <source>
        <dbReference type="Pfam" id="PF00441"/>
    </source>
</evidence>
<organism evidence="10 11">
    <name type="scientific">Fimbriimonas ginsengisoli</name>
    <dbReference type="NCBI Taxonomy" id="1005039"/>
    <lineage>
        <taxon>Bacteria</taxon>
        <taxon>Bacillati</taxon>
        <taxon>Armatimonadota</taxon>
        <taxon>Fimbriimonadia</taxon>
        <taxon>Fimbriimonadales</taxon>
        <taxon>Fimbriimonadaceae</taxon>
        <taxon>Fimbriimonas</taxon>
    </lineage>
</organism>
<name>A0A931LTS2_FIMGI</name>
<dbReference type="FunFam" id="1.20.140.10:FF:000004">
    <property type="entry name" value="Acyl-CoA dehydrogenase FadE25"/>
    <property type="match status" value="1"/>
</dbReference>
<evidence type="ECO:0000256" key="1">
    <source>
        <dbReference type="ARBA" id="ARBA00001974"/>
    </source>
</evidence>
<reference evidence="10" key="1">
    <citation type="submission" date="2020-07" db="EMBL/GenBank/DDBJ databases">
        <title>Huge and variable diversity of episymbiotic CPR bacteria and DPANN archaea in groundwater ecosystems.</title>
        <authorList>
            <person name="He C.Y."/>
            <person name="Keren R."/>
            <person name="Whittaker M."/>
            <person name="Farag I.F."/>
            <person name="Doudna J."/>
            <person name="Cate J.H.D."/>
            <person name="Banfield J.F."/>
        </authorList>
    </citation>
    <scope>NUCLEOTIDE SEQUENCE</scope>
    <source>
        <strain evidence="10">NC_groundwater_17_Pr7_B-0.1um_64_12</strain>
    </source>
</reference>
<dbReference type="Gene3D" id="1.10.540.10">
    <property type="entry name" value="Acyl-CoA dehydrogenase/oxidase, N-terminal domain"/>
    <property type="match status" value="1"/>
</dbReference>
<accession>A0A931LTS2</accession>
<evidence type="ECO:0000313" key="11">
    <source>
        <dbReference type="Proteomes" id="UP000727962"/>
    </source>
</evidence>
<dbReference type="Gene3D" id="1.20.140.10">
    <property type="entry name" value="Butyryl-CoA Dehydrogenase, subunit A, domain 3"/>
    <property type="match status" value="1"/>
</dbReference>
<dbReference type="GO" id="GO:0003995">
    <property type="term" value="F:acyl-CoA dehydrogenase activity"/>
    <property type="evidence" value="ECO:0007669"/>
    <property type="project" value="TreeGrafter"/>
</dbReference>
<dbReference type="AlphaFoldDB" id="A0A931LTS2"/>
<dbReference type="PANTHER" id="PTHR43884:SF12">
    <property type="entry name" value="ISOVALERYL-COA DEHYDROGENASE, MITOCHONDRIAL-RELATED"/>
    <property type="match status" value="1"/>
</dbReference>
<dbReference type="SUPFAM" id="SSF56645">
    <property type="entry name" value="Acyl-CoA dehydrogenase NM domain-like"/>
    <property type="match status" value="1"/>
</dbReference>
<dbReference type="SUPFAM" id="SSF47203">
    <property type="entry name" value="Acyl-CoA dehydrogenase C-terminal domain-like"/>
    <property type="match status" value="1"/>
</dbReference>
<protein>
    <submittedName>
        <fullName evidence="10">Acyl-CoA dehydrogenase family protein</fullName>
    </submittedName>
</protein>
<feature type="domain" description="Acyl-CoA oxidase/dehydrogenase middle" evidence="8">
    <location>
        <begin position="122"/>
        <end position="219"/>
    </location>
</feature>
<dbReference type="InterPro" id="IPR046373">
    <property type="entry name" value="Acyl-CoA_Oxase/DH_mid-dom_sf"/>
</dbReference>
<sequence>MDFSLTPEHELIRESAYRFGQQEIVPGLAERDRAHQSDRASLDKMAASGLLGVSIPAKYGGMDTDYISLGIVCEELERADTSARVVMSVHSGLHSLTILQWGTAEQKARWLPGLAEGAAIGAFALTEPNAGSDAINIRTRARRDGDSYVLNGEKTWISLSDYADQFLVVAVTDPEAKSKAAGMSAFIVDRSLKGFHSKAIKGKLGVRAGNTGSVLFEDVRVPAENRLGEEGDGFKIAMSALDHGRYTVASGAVGIVAACLDACNRYARERKVSGEEIGRKQLVQQMIANMVAGRDIGRLLYYQVGWMKNAGLRHTREVSLAKWQNCNFAFQAAHDAVEIHGAYGYCDEFPVERYFRNSRGAMIYEGTREIHTLMQAEYELGYRADKPLARMLPRWPFGQEA</sequence>
<evidence type="ECO:0000256" key="5">
    <source>
        <dbReference type="ARBA" id="ARBA00023002"/>
    </source>
</evidence>
<dbReference type="Pfam" id="PF02770">
    <property type="entry name" value="Acyl-CoA_dh_M"/>
    <property type="match status" value="1"/>
</dbReference>